<comment type="caution">
    <text evidence="2">The sequence shown here is derived from an EMBL/GenBank/DDBJ whole genome shotgun (WGS) entry which is preliminary data.</text>
</comment>
<gene>
    <name evidence="2" type="ORF">DV515_00008564</name>
</gene>
<sequence length="78" mass="7651">MGFYGILLLQPARGAATGRAAGALVTVTTELSVTTSPGRAFAARAGKEPPAKKPVPTGGTEQTACSAASATARPPATP</sequence>
<accession>A0A3L8SFJ2</accession>
<keyword evidence="3" id="KW-1185">Reference proteome</keyword>
<dbReference type="EMBL" id="QUSF01000026">
    <property type="protein sequence ID" value="RLW00722.1"/>
    <property type="molecule type" value="Genomic_DNA"/>
</dbReference>
<protein>
    <submittedName>
        <fullName evidence="2">Uncharacterized protein</fullName>
    </submittedName>
</protein>
<evidence type="ECO:0000313" key="2">
    <source>
        <dbReference type="EMBL" id="RLW00722.1"/>
    </source>
</evidence>
<reference evidence="2 3" key="1">
    <citation type="journal article" date="2018" name="Proc. R. Soc. B">
        <title>A non-coding region near Follistatin controls head colour polymorphism in the Gouldian finch.</title>
        <authorList>
            <person name="Toomey M.B."/>
            <person name="Marques C.I."/>
            <person name="Andrade P."/>
            <person name="Araujo P.M."/>
            <person name="Sabatino S."/>
            <person name="Gazda M.A."/>
            <person name="Afonso S."/>
            <person name="Lopes R.J."/>
            <person name="Corbo J.C."/>
            <person name="Carneiro M."/>
        </authorList>
    </citation>
    <scope>NUCLEOTIDE SEQUENCE [LARGE SCALE GENOMIC DNA]</scope>
    <source>
        <strain evidence="2">Red01</strain>
        <tissue evidence="2">Muscle</tissue>
    </source>
</reference>
<feature type="region of interest" description="Disordered" evidence="1">
    <location>
        <begin position="39"/>
        <end position="78"/>
    </location>
</feature>
<dbReference type="AlphaFoldDB" id="A0A3L8SFJ2"/>
<name>A0A3L8SFJ2_CHLGU</name>
<proteinExistence type="predicted"/>
<dbReference type="Proteomes" id="UP000276834">
    <property type="component" value="Unassembled WGS sequence"/>
</dbReference>
<evidence type="ECO:0000313" key="3">
    <source>
        <dbReference type="Proteomes" id="UP000276834"/>
    </source>
</evidence>
<evidence type="ECO:0000256" key="1">
    <source>
        <dbReference type="SAM" id="MobiDB-lite"/>
    </source>
</evidence>
<feature type="compositionally biased region" description="Low complexity" evidence="1">
    <location>
        <begin position="63"/>
        <end position="78"/>
    </location>
</feature>
<organism evidence="2 3">
    <name type="scientific">Chloebia gouldiae</name>
    <name type="common">Gouldian finch</name>
    <name type="synonym">Erythrura gouldiae</name>
    <dbReference type="NCBI Taxonomy" id="44316"/>
    <lineage>
        <taxon>Eukaryota</taxon>
        <taxon>Metazoa</taxon>
        <taxon>Chordata</taxon>
        <taxon>Craniata</taxon>
        <taxon>Vertebrata</taxon>
        <taxon>Euteleostomi</taxon>
        <taxon>Archelosauria</taxon>
        <taxon>Archosauria</taxon>
        <taxon>Dinosauria</taxon>
        <taxon>Saurischia</taxon>
        <taxon>Theropoda</taxon>
        <taxon>Coelurosauria</taxon>
        <taxon>Aves</taxon>
        <taxon>Neognathae</taxon>
        <taxon>Neoaves</taxon>
        <taxon>Telluraves</taxon>
        <taxon>Australaves</taxon>
        <taxon>Passeriformes</taxon>
        <taxon>Passeroidea</taxon>
        <taxon>Passeridae</taxon>
        <taxon>Chloebia</taxon>
    </lineage>
</organism>